<dbReference type="PANTHER" id="PTHR43272">
    <property type="entry name" value="LONG-CHAIN-FATTY-ACID--COA LIGASE"/>
    <property type="match status" value="1"/>
</dbReference>
<dbReference type="InterPro" id="IPR042099">
    <property type="entry name" value="ANL_N_sf"/>
</dbReference>
<dbReference type="FunCoup" id="A0A3N1HT49">
    <property type="interactions" value="98"/>
</dbReference>
<dbReference type="Pfam" id="PF23562">
    <property type="entry name" value="AMP-binding_C_3"/>
    <property type="match status" value="1"/>
</dbReference>
<dbReference type="GO" id="GO:0016020">
    <property type="term" value="C:membrane"/>
    <property type="evidence" value="ECO:0007669"/>
    <property type="project" value="TreeGrafter"/>
</dbReference>
<evidence type="ECO:0000256" key="4">
    <source>
        <dbReference type="ARBA" id="ARBA00023098"/>
    </source>
</evidence>
<evidence type="ECO:0000256" key="1">
    <source>
        <dbReference type="ARBA" id="ARBA00006432"/>
    </source>
</evidence>
<keyword evidence="3" id="KW-0276">Fatty acid metabolism</keyword>
<dbReference type="InterPro" id="IPR020845">
    <property type="entry name" value="AMP-binding_CS"/>
</dbReference>
<proteinExistence type="inferred from homology"/>
<gene>
    <name evidence="8" type="ORF">EDC03_0309</name>
</gene>
<evidence type="ECO:0000259" key="7">
    <source>
        <dbReference type="Pfam" id="PF00501"/>
    </source>
</evidence>
<dbReference type="PANTHER" id="PTHR43272:SF32">
    <property type="entry name" value="AMP-DEPENDENT SYNTHETASE_LIGASE DOMAIN-CONTAINING PROTEIN"/>
    <property type="match status" value="1"/>
</dbReference>
<comment type="similarity">
    <text evidence="1">Belongs to the ATP-dependent AMP-binding enzyme family.</text>
</comment>
<evidence type="ECO:0000313" key="8">
    <source>
        <dbReference type="EMBL" id="ROP45704.1"/>
    </source>
</evidence>
<evidence type="ECO:0000313" key="9">
    <source>
        <dbReference type="Proteomes" id="UP000276232"/>
    </source>
</evidence>
<dbReference type="AlphaFoldDB" id="A0A3N1HT49"/>
<keyword evidence="9" id="KW-1185">Reference proteome</keyword>
<keyword evidence="2" id="KW-0436">Ligase</keyword>
<protein>
    <recommendedName>
        <fullName evidence="6">Acyl-CoA synthetase</fullName>
    </recommendedName>
</protein>
<dbReference type="PROSITE" id="PS00455">
    <property type="entry name" value="AMP_BINDING"/>
    <property type="match status" value="1"/>
</dbReference>
<evidence type="ECO:0000256" key="2">
    <source>
        <dbReference type="ARBA" id="ARBA00022598"/>
    </source>
</evidence>
<dbReference type="GO" id="GO:0004467">
    <property type="term" value="F:long-chain fatty acid-CoA ligase activity"/>
    <property type="evidence" value="ECO:0007669"/>
    <property type="project" value="UniProtKB-EC"/>
</dbReference>
<evidence type="ECO:0000256" key="3">
    <source>
        <dbReference type="ARBA" id="ARBA00022832"/>
    </source>
</evidence>
<evidence type="ECO:0000256" key="6">
    <source>
        <dbReference type="ARBA" id="ARBA00032875"/>
    </source>
</evidence>
<dbReference type="InterPro" id="IPR045851">
    <property type="entry name" value="AMP-bd_C_sf"/>
</dbReference>
<feature type="domain" description="AMP-dependent synthetase/ligase" evidence="7">
    <location>
        <begin position="25"/>
        <end position="424"/>
    </location>
</feature>
<dbReference type="EMBL" id="RJKN01000001">
    <property type="protein sequence ID" value="ROP45704.1"/>
    <property type="molecule type" value="Genomic_DNA"/>
</dbReference>
<sequence length="600" mass="63803">MREASRPPLVDADPAHHLARLVVVNADEQPDAVSFRRPDGSGGWADVTAAQFRREVEDVAAGLVAAGVAVGDRVGLMSRTRYEWTLVDFAIWTAGAVTVPVYETSSREQVAWVLQDSGARVVVAETAAHAGLVSRARAEGDGSPTWTVDDGGLDALRALGADVDRAELDRRRASLRGSSPATLIYTSGTTGRPRGCVLTHEGFLLLAENAVALMPGVLRGQDASTLLFLPLAHVLGRFVQVLAVAARTPMGHTPDPKQLADDLVSFRPTYVLSVPRVFEKIYNGAEAKADAAGRGDLFRRAAGVAERWSRAEQSGGAGLLLKAQHALFDRLVYRRIRAATGGRLEYAVSGGAPLGERLGHFFRGVGITVLEGYGLTESTAPTTVCTPDALRIGTVGRPLPGTSVRVADDGEIQLRGAHVTAGYWHDDAATAAATVDGWFRTGDLGHLDDDGYLRITGRSKEILVTAAGKNVAPAVLEDRLRAHPLVGQCMVVGDGRPFVGALVTLDPDMLPIWLSNHGLPAVGPAEASALPEVVAEVQRAVDAANEAVSRAESVRRFVVLPTDLTEETGHLTPSLKLKRQAVLRDHADRVEEIYAAAPPR</sequence>
<dbReference type="InterPro" id="IPR000873">
    <property type="entry name" value="AMP-dep_synth/lig_dom"/>
</dbReference>
<accession>A0A3N1HT49</accession>
<dbReference type="RefSeq" id="WP_123378424.1">
    <property type="nucleotide sequence ID" value="NZ_RJKN01000001.1"/>
</dbReference>
<dbReference type="SUPFAM" id="SSF56801">
    <property type="entry name" value="Acetyl-CoA synthetase-like"/>
    <property type="match status" value="1"/>
</dbReference>
<dbReference type="Pfam" id="PF00501">
    <property type="entry name" value="AMP-binding"/>
    <property type="match status" value="1"/>
</dbReference>
<dbReference type="InParanoid" id="A0A3N1HT49"/>
<dbReference type="Gene3D" id="3.40.50.12780">
    <property type="entry name" value="N-terminal domain of ligase-like"/>
    <property type="match status" value="1"/>
</dbReference>
<comment type="caution">
    <text evidence="8">The sequence shown here is derived from an EMBL/GenBank/DDBJ whole genome shotgun (WGS) entry which is preliminary data.</text>
</comment>
<name>A0A3N1HT49_9ACTN</name>
<dbReference type="CDD" id="cd05907">
    <property type="entry name" value="VL_LC_FACS_like"/>
    <property type="match status" value="1"/>
</dbReference>
<organism evidence="8 9">
    <name type="scientific">Pseudokineococcus lusitanus</name>
    <dbReference type="NCBI Taxonomy" id="763993"/>
    <lineage>
        <taxon>Bacteria</taxon>
        <taxon>Bacillati</taxon>
        <taxon>Actinomycetota</taxon>
        <taxon>Actinomycetes</taxon>
        <taxon>Kineosporiales</taxon>
        <taxon>Kineosporiaceae</taxon>
        <taxon>Pseudokineococcus</taxon>
    </lineage>
</organism>
<keyword evidence="4" id="KW-0443">Lipid metabolism</keyword>
<dbReference type="Gene3D" id="3.30.300.30">
    <property type="match status" value="1"/>
</dbReference>
<evidence type="ECO:0000256" key="5">
    <source>
        <dbReference type="ARBA" id="ARBA00024484"/>
    </source>
</evidence>
<reference evidence="8 9" key="1">
    <citation type="journal article" date="2015" name="Stand. Genomic Sci.">
        <title>Genomic Encyclopedia of Bacterial and Archaeal Type Strains, Phase III: the genomes of soil and plant-associated and newly described type strains.</title>
        <authorList>
            <person name="Whitman W.B."/>
            <person name="Woyke T."/>
            <person name="Klenk H.P."/>
            <person name="Zhou Y."/>
            <person name="Lilburn T.G."/>
            <person name="Beck B.J."/>
            <person name="De Vos P."/>
            <person name="Vandamme P."/>
            <person name="Eisen J.A."/>
            <person name="Garrity G."/>
            <person name="Hugenholtz P."/>
            <person name="Kyrpides N.C."/>
        </authorList>
    </citation>
    <scope>NUCLEOTIDE SEQUENCE [LARGE SCALE GENOMIC DNA]</scope>
    <source>
        <strain evidence="8 9">CECT 7306</strain>
    </source>
</reference>
<comment type="catalytic activity">
    <reaction evidence="5">
        <text>a long-chain fatty acid + ATP + CoA = a long-chain fatty acyl-CoA + AMP + diphosphate</text>
        <dbReference type="Rhea" id="RHEA:15421"/>
        <dbReference type="ChEBI" id="CHEBI:30616"/>
        <dbReference type="ChEBI" id="CHEBI:33019"/>
        <dbReference type="ChEBI" id="CHEBI:57287"/>
        <dbReference type="ChEBI" id="CHEBI:57560"/>
        <dbReference type="ChEBI" id="CHEBI:83139"/>
        <dbReference type="ChEBI" id="CHEBI:456215"/>
        <dbReference type="EC" id="6.2.1.3"/>
    </reaction>
    <physiologicalReaction direction="left-to-right" evidence="5">
        <dbReference type="Rhea" id="RHEA:15422"/>
    </physiologicalReaction>
</comment>
<dbReference type="OrthoDB" id="9803968at2"/>
<dbReference type="Proteomes" id="UP000276232">
    <property type="component" value="Unassembled WGS sequence"/>
</dbReference>